<feature type="transmembrane region" description="Helical" evidence="6">
    <location>
        <begin position="424"/>
        <end position="447"/>
    </location>
</feature>
<feature type="transmembrane region" description="Helical" evidence="6">
    <location>
        <begin position="381"/>
        <end position="403"/>
    </location>
</feature>
<feature type="domain" description="MacB-like periplasmic core" evidence="8">
    <location>
        <begin position="24"/>
        <end position="209"/>
    </location>
</feature>
<evidence type="ECO:0000259" key="7">
    <source>
        <dbReference type="Pfam" id="PF02687"/>
    </source>
</evidence>
<feature type="transmembrane region" description="Helical" evidence="6">
    <location>
        <begin position="21"/>
        <end position="46"/>
    </location>
</feature>
<evidence type="ECO:0000313" key="9">
    <source>
        <dbReference type="EMBL" id="MBB4620382.1"/>
    </source>
</evidence>
<keyword evidence="9" id="KW-0449">Lipoprotein</keyword>
<dbReference type="EMBL" id="JACHOC010000001">
    <property type="protein sequence ID" value="MBB4620382.1"/>
    <property type="molecule type" value="Genomic_DNA"/>
</dbReference>
<evidence type="ECO:0000256" key="1">
    <source>
        <dbReference type="ARBA" id="ARBA00004651"/>
    </source>
</evidence>
<keyword evidence="4 6" id="KW-1133">Transmembrane helix</keyword>
<evidence type="ECO:0000259" key="8">
    <source>
        <dbReference type="Pfam" id="PF12704"/>
    </source>
</evidence>
<feature type="domain" description="ABC3 transporter permease C-terminal" evidence="7">
    <location>
        <begin position="686"/>
        <end position="799"/>
    </location>
</feature>
<comment type="caution">
    <text evidence="9">The sequence shown here is derived from an EMBL/GenBank/DDBJ whole genome shotgun (WGS) entry which is preliminary data.</text>
</comment>
<dbReference type="InterPro" id="IPR003838">
    <property type="entry name" value="ABC3_permease_C"/>
</dbReference>
<feature type="transmembrane region" description="Helical" evidence="6">
    <location>
        <begin position="769"/>
        <end position="789"/>
    </location>
</feature>
<dbReference type="RefSeq" id="WP_183668442.1">
    <property type="nucleotide sequence ID" value="NZ_BMPB01000006.1"/>
</dbReference>
<dbReference type="Pfam" id="PF02687">
    <property type="entry name" value="FtsX"/>
    <property type="match status" value="2"/>
</dbReference>
<keyword evidence="2" id="KW-1003">Cell membrane</keyword>
<evidence type="ECO:0000313" key="10">
    <source>
        <dbReference type="Proteomes" id="UP000533637"/>
    </source>
</evidence>
<evidence type="ECO:0000256" key="5">
    <source>
        <dbReference type="ARBA" id="ARBA00023136"/>
    </source>
</evidence>
<name>A0ABR6KHL0_9BACT</name>
<accession>A0ABR6KHL0</accession>
<sequence length="806" mass="91773">MNYKMKAIAFKLVLRSWWRNKTFSIISIISLAIGIACTNLLAIFVIHEYNLEADNPHRETIYMMDQDSPIQPGERVCFTAGGIAAEIKEKYPEIIDHVCLNNIGMDYIKVNNTRFDPIIIMTTEASFPHFFPYKVLYGDLNEVLTQPNKIALSEKCAQKYFGKENPIGQTIITGENNVTTRVLEDGTIEEGKNETTYQIAAVLRSREQSYIDFDAVIGNDGPIPGGLCLFMTNHPIDTKKFAEQIHKDGIQTFVPDGKYRMYTLQESYFKKYTQESYFFMNSRQKTLLYVGLISAILILLIACFNYINLNFSRLLQQVRMIHTEKLMGATKTDINHQLFIDTFLTVIVAFLLSLLITHDLIPIFNSITSGKIETSFFFNRQALPIITLFILLLSIIPSVYISRKISKLSASGYREFFTGNKKRRIVTALSIAQYTVSIGLIIATLTVNSQLHFIQNRAEGYHGLIEVGNWGADNSYLPAFAREIRKIPGVENVTLTGGPLLNMGITPVDIKNQDGSESHYMKAQYMGGRDFLRTLKIDIIQGVEPDKALEQFQNPAYITRKYADLLIPPGENPVGQQLSKYDKDSKEYEKDSNNPKVVVSGIAENMFANSLEEDVFPSIIYIGQDDDKRYAFAEIKVGKERQQTIAAVKEVWERMNPGKYFTYQDVYKEFMQRNSRTTELAELMIMYSLISIFLTCFGLFGMALYATEQRTKEIGIRKVNGASTLKIMLLLNKQFVGWIGIAFVIAVPITWLFLNQWLENFVYHTDISVFHFLLSGIFVLFITLLTISWHSYKAASGNPVEVLRSE</sequence>
<proteinExistence type="predicted"/>
<feature type="transmembrane region" description="Helical" evidence="6">
    <location>
        <begin position="287"/>
        <end position="307"/>
    </location>
</feature>
<dbReference type="PANTHER" id="PTHR30572:SF18">
    <property type="entry name" value="ABC-TYPE MACROLIDE FAMILY EXPORT SYSTEM PERMEASE COMPONENT 2"/>
    <property type="match status" value="1"/>
</dbReference>
<reference evidence="9 10" key="1">
    <citation type="submission" date="2020-08" db="EMBL/GenBank/DDBJ databases">
        <title>Genomic Encyclopedia of Type Strains, Phase IV (KMG-IV): sequencing the most valuable type-strain genomes for metagenomic binning, comparative biology and taxonomic classification.</title>
        <authorList>
            <person name="Goeker M."/>
        </authorList>
    </citation>
    <scope>NUCLEOTIDE SEQUENCE [LARGE SCALE GENOMIC DNA]</scope>
    <source>
        <strain evidence="9 10">DSM 102983</strain>
    </source>
</reference>
<dbReference type="Proteomes" id="UP000533637">
    <property type="component" value="Unassembled WGS sequence"/>
</dbReference>
<keyword evidence="10" id="KW-1185">Reference proteome</keyword>
<feature type="transmembrane region" description="Helical" evidence="6">
    <location>
        <begin position="338"/>
        <end position="361"/>
    </location>
</feature>
<keyword evidence="3 6" id="KW-0812">Transmembrane</keyword>
<gene>
    <name evidence="9" type="ORF">GGQ57_000256</name>
</gene>
<feature type="transmembrane region" description="Helical" evidence="6">
    <location>
        <begin position="735"/>
        <end position="754"/>
    </location>
</feature>
<keyword evidence="5 6" id="KW-0472">Membrane</keyword>
<protein>
    <submittedName>
        <fullName evidence="9">ABC-type lipoprotein release transport system permease subunit</fullName>
    </submittedName>
</protein>
<dbReference type="InterPro" id="IPR050250">
    <property type="entry name" value="Macrolide_Exporter_MacB"/>
</dbReference>
<evidence type="ECO:0000256" key="4">
    <source>
        <dbReference type="ARBA" id="ARBA00022989"/>
    </source>
</evidence>
<organism evidence="9 10">
    <name type="scientific">Parabacteroides faecis</name>
    <dbReference type="NCBI Taxonomy" id="1217282"/>
    <lineage>
        <taxon>Bacteria</taxon>
        <taxon>Pseudomonadati</taxon>
        <taxon>Bacteroidota</taxon>
        <taxon>Bacteroidia</taxon>
        <taxon>Bacteroidales</taxon>
        <taxon>Tannerellaceae</taxon>
        <taxon>Parabacteroides</taxon>
    </lineage>
</organism>
<comment type="subcellular location">
    <subcellularLocation>
        <location evidence="1">Cell membrane</location>
        <topology evidence="1">Multi-pass membrane protein</topology>
    </subcellularLocation>
</comment>
<dbReference type="PANTHER" id="PTHR30572">
    <property type="entry name" value="MEMBRANE COMPONENT OF TRANSPORTER-RELATED"/>
    <property type="match status" value="1"/>
</dbReference>
<feature type="domain" description="ABC3 transporter permease C-terminal" evidence="7">
    <location>
        <begin position="293"/>
        <end position="409"/>
    </location>
</feature>
<evidence type="ECO:0000256" key="3">
    <source>
        <dbReference type="ARBA" id="ARBA00022692"/>
    </source>
</evidence>
<dbReference type="InterPro" id="IPR025857">
    <property type="entry name" value="MacB_PCD"/>
</dbReference>
<evidence type="ECO:0000256" key="6">
    <source>
        <dbReference type="SAM" id="Phobius"/>
    </source>
</evidence>
<evidence type="ECO:0000256" key="2">
    <source>
        <dbReference type="ARBA" id="ARBA00022475"/>
    </source>
</evidence>
<dbReference type="Pfam" id="PF12704">
    <property type="entry name" value="MacB_PCD"/>
    <property type="match status" value="1"/>
</dbReference>
<feature type="transmembrane region" description="Helical" evidence="6">
    <location>
        <begin position="684"/>
        <end position="707"/>
    </location>
</feature>